<name>A0A2C6LE75_9APIC</name>
<dbReference type="RefSeq" id="XP_067926877.1">
    <property type="nucleotide sequence ID" value="XM_068061151.1"/>
</dbReference>
<dbReference type="GeneID" id="94424362"/>
<keyword evidence="1" id="KW-0175">Coiled coil</keyword>
<feature type="compositionally biased region" description="Polar residues" evidence="2">
    <location>
        <begin position="769"/>
        <end position="781"/>
    </location>
</feature>
<feature type="region of interest" description="Disordered" evidence="2">
    <location>
        <begin position="1546"/>
        <end position="1567"/>
    </location>
</feature>
<reference evidence="3 4" key="1">
    <citation type="journal article" date="2017" name="Int. J. Parasitol.">
        <title>The genome of the protozoan parasite Cystoisospora suis and a reverse vaccinology approach to identify vaccine candidates.</title>
        <authorList>
            <person name="Palmieri N."/>
            <person name="Shrestha A."/>
            <person name="Ruttkowski B."/>
            <person name="Beck T."/>
            <person name="Vogl C."/>
            <person name="Tomley F."/>
            <person name="Blake D.P."/>
            <person name="Joachim A."/>
        </authorList>
    </citation>
    <scope>NUCLEOTIDE SEQUENCE [LARGE SCALE GENOMIC DNA]</scope>
    <source>
        <strain evidence="3 4">Wien I</strain>
    </source>
</reference>
<evidence type="ECO:0000256" key="1">
    <source>
        <dbReference type="SAM" id="Coils"/>
    </source>
</evidence>
<feature type="compositionally biased region" description="Low complexity" evidence="2">
    <location>
        <begin position="163"/>
        <end position="181"/>
    </location>
</feature>
<feature type="region of interest" description="Disordered" evidence="2">
    <location>
        <begin position="1584"/>
        <end position="1619"/>
    </location>
</feature>
<feature type="region of interest" description="Disordered" evidence="2">
    <location>
        <begin position="822"/>
        <end position="846"/>
    </location>
</feature>
<feature type="compositionally biased region" description="Basic and acidic residues" evidence="2">
    <location>
        <begin position="2064"/>
        <end position="2073"/>
    </location>
</feature>
<dbReference type="PANTHER" id="PTHR46348">
    <property type="entry name" value="DELETED IN LUNG AND ESOPHAGEAL CANCER PROTEIN 1"/>
    <property type="match status" value="1"/>
</dbReference>
<feature type="compositionally biased region" description="Basic and acidic residues" evidence="2">
    <location>
        <begin position="1593"/>
        <end position="1615"/>
    </location>
</feature>
<feature type="compositionally biased region" description="Polar residues" evidence="2">
    <location>
        <begin position="123"/>
        <end position="147"/>
    </location>
</feature>
<feature type="region of interest" description="Disordered" evidence="2">
    <location>
        <begin position="1957"/>
        <end position="1978"/>
    </location>
</feature>
<feature type="region of interest" description="Disordered" evidence="2">
    <location>
        <begin position="2015"/>
        <end position="2076"/>
    </location>
</feature>
<proteinExistence type="predicted"/>
<feature type="coiled-coil region" evidence="1">
    <location>
        <begin position="1883"/>
        <end position="1935"/>
    </location>
</feature>
<dbReference type="OrthoDB" id="2115465at2759"/>
<dbReference type="InterPro" id="IPR013783">
    <property type="entry name" value="Ig-like_fold"/>
</dbReference>
<feature type="region of interest" description="Disordered" evidence="2">
    <location>
        <begin position="769"/>
        <end position="807"/>
    </location>
</feature>
<keyword evidence="4" id="KW-1185">Reference proteome</keyword>
<feature type="compositionally biased region" description="Polar residues" evidence="2">
    <location>
        <begin position="905"/>
        <end position="917"/>
    </location>
</feature>
<sequence length="2644" mass="282847">MKPTPKPRKGRTALIGQPTGSGHAASDKPGPDEAASSAELPPTEEPTTPAQTQLATDRGEPPAVEADAPKLPVSQKKPLTLDQAKAVLDKCGSVGAMLDSIFEEFYGPPADKEDGDEPRPRSDSTTTVQHSSQLPASLPPQNHSGKTLKSEVESATEQRDGGETQAALEGAALEGTGDAAASPPVQEKKDEGEEAVTELMRQLVSFQTECEVAAMTMLNQHIQAEKDDEEERTALAALHLEPGRDIPLGSSKLHLEPSSLGAAGGDLLNARNIIEETFEPEFELVSDFSPKSVAATASSRFASTQVLCRREFPKLPHLPPLVDCGICMSGQVAEARYVQSNSSEEFGNPRPRGIPLLNEGGEAQFTIDHPRGNDLESENWGVLERQLSKSLSQLRSHTFDALGSESLENLERETFIKKPFTLYPCSVSLGKGESSNISVFFETHDPGVFRNLVVIRADSGQAWPVQLRGTATASRVELVQFDGKPWSVQKFMDALEQMSFDAPHESEKRELAGREEDQRLASAAAEALPSALDFGRVQVGLSVYIQCEVEPSPLHCFQADGGSAEKTIVLRNAGRLPVKLQWKFPVRASSGTSLEASGNCGTGPFFLAPMSAELEPGSLQEFLLSFRPSGRCHGPVETAAELEVSVPLTHVTQSSLVSFWDVLGDRNHTLLDEDSPLPLWASEVRPLDHGDELGSSSLDLVNAKLFSITLRGTAIAPRATVVPQLLEIHTCPFLVHTEKLVFVNDAVCETPFRLSPDTHFLELRHTDEQQPYSVKCQSTPHRSPGEPASGNEPASERQRSRSPNGRCPCLLLVNEDHVKELSRGGRFPEGSVGRPELDSHPCGSSGALSPNSANVVGYFSLSPDAGHAPPHSRVELQLQLCLIRCLEVSSSLELRLSSSEPSPLQTTRSSSCPSTEVSGARPVPSVAVHMRITVTPPQLQMLSPATLDFGVVRPRSMQAAKTGSSSTGAFNSANALPPTVGLLATRVFVPRVFFSILYLEQGSNGSGLSNRVLPLALPPRALFVVRDRPRPVVPTPSDFPVATYAELIRSLQECPMNTNIEGGSENPKTLAAPRTAVLASSWAHATDTPDQPTRACAKCSCVVEHSTFTGAQRETPGEKLVCPDDALSSREETGCTEQARCLSSNVAAEDGILSFFPSWVVLPPGKTAKITVTLNTAHPERLRREIAVSQTYPLHLPLSCVRSLQVDWLGVDGGLFFDICAEVQLPKVLLSRKTVRVESCYIYIPKTVTEENEDGSLYLYNDSDLPACFSWEPVAVRTAEGDPLFSAAENTACQRPSCPAEATCALSIRFTPSSGSLAPRARQPIGIQVVASRVAPLLEAAAACRIQGLLNPLFLKIIAPCKSLQLKYAVLDSLQWQQALLLPPRSKTSSPSSGTSRKDNQVSTSVGPCPTRGAESCQNMEPPEFPWLMDCDRIQDGGIVSPGLVEMNDSWDGNAEGVVVESISLKELKMGEPQLVYLLLSNVCKIPATFSISARYYGVNSPLPSFDRKDISQPNGSQDVCLLPAIRTPRQQLPTCDANQRVMLSAADQTEPPAQKKPSRSSPTDTLVPELALPTYSHTCEAFHTPKASKSPRAVDPRAPDESRPPTVADSKDATSGEPTARCGKALLTCTAFQGAPGYASVAGQRYCAAEKERQRRCQLLASRKGFAVVASPASGCLPANSSRCVMIECLADLPGTFTDDIVLELQAHPFYMSSCDQAAETAPRGQRQNLKLQVHFPLHVSGVGDFLHFGLHQPGLNVATQPCPVLSLGSCIVPSERSPSLCTLISACKSQQLSSSSRPPFKRITPLNSVAASLMVGVSKPAGGPDTYTQPELAFALGGPANSSAETQPLCAACTPCPPVGTFKVVNASPSDVALQWRIFDLEMWEKQLQEEARRRKEEADAAEAARRAAEEAAAAAAEAARQLQLEMELQRQQDAEAAAAAATAAAAASASTKGAASQRKAASHAAASPHPGQGATVAAIPVTAPSCAKASEQPSSETVASHSSLVKAAVQNPEQPAGGQKDSTADPAPVRASTAENVEAPVDDERGEQDKRNEGDQQVDGLQDKQADEAATRGCPPQAAHECLIPPDSCAVENIWQTIKEGGAAPPGGDQYLSGMRLGSTIPVAVHPAHCLIKARSTSVFRITFTGVQSSAHVSRLRLVGCGRLVSDRGPAHPSCEVPSPQPEGHSMISKGGILLVENECPPVIDMVREKTQCKVRGPRQGPLPRNTRSEEEVARLPSIPLDESSEDEADSHSQRRPLRTVCNTIDARQASLSNRGDGRTGTDKAMGAPSTQEDSPAGLDVSTAKPETLRSLVTDRSNLESPVGTEQPPPNARLLLDVKATFYQPRISISSSEGEPLPLNVSAVASHDSMGEDPPVLKTFLATPSSVTSQLPVGEPVSSSASQRPTVSSEDGTCRLEVLCHTVYLRNPLPCDLHMALQVTGPHFQIDAVKIDAGGLNGESRTIPASEHLTLRPSQSAQVQLVFTPPPLKDWKDYPVTTFDGSFIVMFPSAPLGTPPQCWVLKALCSRPIVSLRTAGVSLPYERPTADDTSLHRHPPGADSKLISFGRVHVAARIAVRRAMLLKNCSAVPAVWSVLHLPKDAEAAISPSRCPSVRAASRKTRSETASLFLVSKKDLLPSRPI</sequence>
<protein>
    <submittedName>
        <fullName evidence="3">Uncharacterized protein</fullName>
    </submittedName>
</protein>
<evidence type="ECO:0000256" key="2">
    <source>
        <dbReference type="SAM" id="MobiDB-lite"/>
    </source>
</evidence>
<feature type="region of interest" description="Disordered" evidence="2">
    <location>
        <begin position="2214"/>
        <end position="2307"/>
    </location>
</feature>
<dbReference type="Gene3D" id="2.60.40.10">
    <property type="entry name" value="Immunoglobulins"/>
    <property type="match status" value="2"/>
</dbReference>
<dbReference type="InterPro" id="IPR033304">
    <property type="entry name" value="DLEC1"/>
</dbReference>
<dbReference type="Proteomes" id="UP000221165">
    <property type="component" value="Unassembled WGS sequence"/>
</dbReference>
<dbReference type="GO" id="GO:0008285">
    <property type="term" value="P:negative regulation of cell population proliferation"/>
    <property type="evidence" value="ECO:0007669"/>
    <property type="project" value="InterPro"/>
</dbReference>
<dbReference type="VEuPathDB" id="ToxoDB:CSUI_000945"/>
<feature type="region of interest" description="Disordered" evidence="2">
    <location>
        <begin position="896"/>
        <end position="920"/>
    </location>
</feature>
<evidence type="ECO:0000313" key="3">
    <source>
        <dbReference type="EMBL" id="PHJ25205.1"/>
    </source>
</evidence>
<comment type="caution">
    <text evidence="3">The sequence shown here is derived from an EMBL/GenBank/DDBJ whole genome shotgun (WGS) entry which is preliminary data.</text>
</comment>
<dbReference type="GO" id="GO:0005737">
    <property type="term" value="C:cytoplasm"/>
    <property type="evidence" value="ECO:0007669"/>
    <property type="project" value="TreeGrafter"/>
</dbReference>
<feature type="region of interest" description="Disordered" evidence="2">
    <location>
        <begin position="105"/>
        <end position="194"/>
    </location>
</feature>
<feature type="compositionally biased region" description="Basic and acidic residues" evidence="2">
    <location>
        <begin position="148"/>
        <end position="162"/>
    </location>
</feature>
<feature type="compositionally biased region" description="Low complexity" evidence="2">
    <location>
        <begin position="1384"/>
        <end position="1395"/>
    </location>
</feature>
<dbReference type="EMBL" id="MIGC01000374">
    <property type="protein sequence ID" value="PHJ25205.1"/>
    <property type="molecule type" value="Genomic_DNA"/>
</dbReference>
<dbReference type="GO" id="GO:0015631">
    <property type="term" value="F:tubulin binding"/>
    <property type="evidence" value="ECO:0007669"/>
    <property type="project" value="TreeGrafter"/>
</dbReference>
<feature type="compositionally biased region" description="Low complexity" evidence="2">
    <location>
        <begin position="33"/>
        <end position="54"/>
    </location>
</feature>
<gene>
    <name evidence="3" type="ORF">CSUI_000945</name>
</gene>
<feature type="compositionally biased region" description="Low complexity" evidence="2">
    <location>
        <begin position="1957"/>
        <end position="1970"/>
    </location>
</feature>
<feature type="region of interest" description="Disordered" evidence="2">
    <location>
        <begin position="1"/>
        <end position="79"/>
    </location>
</feature>
<evidence type="ECO:0000313" key="4">
    <source>
        <dbReference type="Proteomes" id="UP000221165"/>
    </source>
</evidence>
<feature type="region of interest" description="Disordered" evidence="2">
    <location>
        <begin position="1384"/>
        <end position="1417"/>
    </location>
</feature>
<organism evidence="3 4">
    <name type="scientific">Cystoisospora suis</name>
    <dbReference type="NCBI Taxonomy" id="483139"/>
    <lineage>
        <taxon>Eukaryota</taxon>
        <taxon>Sar</taxon>
        <taxon>Alveolata</taxon>
        <taxon>Apicomplexa</taxon>
        <taxon>Conoidasida</taxon>
        <taxon>Coccidia</taxon>
        <taxon>Eucoccidiorida</taxon>
        <taxon>Eimeriorina</taxon>
        <taxon>Sarcocystidae</taxon>
        <taxon>Cystoisospora</taxon>
    </lineage>
</organism>
<dbReference type="PANTHER" id="PTHR46348:SF1">
    <property type="entry name" value="DELETED IN LUNG AND ESOPHAGEAL CANCER PROTEIN 1"/>
    <property type="match status" value="1"/>
</dbReference>
<feature type="region of interest" description="Disordered" evidence="2">
    <location>
        <begin position="2391"/>
        <end position="2411"/>
    </location>
</feature>
<dbReference type="GO" id="GO:0005929">
    <property type="term" value="C:cilium"/>
    <property type="evidence" value="ECO:0007669"/>
    <property type="project" value="TreeGrafter"/>
</dbReference>
<feature type="compositionally biased region" description="Basic residues" evidence="2">
    <location>
        <begin position="1"/>
        <end position="11"/>
    </location>
</feature>
<accession>A0A2C6LE75</accession>